<comment type="function">
    <text evidence="11 12 13">The RecF protein is involved in DNA metabolism; it is required for DNA replication and normal SOS inducibility. RecF binds preferentially to single-stranded, linear DNA. It also seems to bind ATP.</text>
</comment>
<dbReference type="GO" id="GO:0006260">
    <property type="term" value="P:DNA replication"/>
    <property type="evidence" value="ECO:0007669"/>
    <property type="project" value="UniProtKB-UniRule"/>
</dbReference>
<keyword evidence="7 12" id="KW-0227">DNA damage</keyword>
<dbReference type="RefSeq" id="WP_274959585.1">
    <property type="nucleotide sequence ID" value="NZ_DYWQ01000143.1"/>
</dbReference>
<keyword evidence="4 12" id="KW-0963">Cytoplasm</keyword>
<name>A0A921KM15_9ACTN</name>
<comment type="subcellular location">
    <subcellularLocation>
        <location evidence="1 12 13">Cytoplasm</location>
    </subcellularLocation>
</comment>
<dbReference type="GO" id="GO:0005737">
    <property type="term" value="C:cytoplasm"/>
    <property type="evidence" value="ECO:0007669"/>
    <property type="project" value="UniProtKB-SubCell"/>
</dbReference>
<evidence type="ECO:0000256" key="11">
    <source>
        <dbReference type="ARBA" id="ARBA00025401"/>
    </source>
</evidence>
<keyword evidence="6 12" id="KW-0547">Nucleotide-binding</keyword>
<evidence type="ECO:0000256" key="7">
    <source>
        <dbReference type="ARBA" id="ARBA00022763"/>
    </source>
</evidence>
<evidence type="ECO:0000256" key="9">
    <source>
        <dbReference type="ARBA" id="ARBA00023125"/>
    </source>
</evidence>
<evidence type="ECO:0000256" key="2">
    <source>
        <dbReference type="ARBA" id="ARBA00008016"/>
    </source>
</evidence>
<evidence type="ECO:0000256" key="8">
    <source>
        <dbReference type="ARBA" id="ARBA00022840"/>
    </source>
</evidence>
<keyword evidence="5 12" id="KW-0235">DNA replication</keyword>
<evidence type="ECO:0000256" key="3">
    <source>
        <dbReference type="ARBA" id="ARBA00020170"/>
    </source>
</evidence>
<dbReference type="Gene3D" id="3.40.50.300">
    <property type="entry name" value="P-loop containing nucleotide triphosphate hydrolases"/>
    <property type="match status" value="1"/>
</dbReference>
<proteinExistence type="inferred from homology"/>
<keyword evidence="12 13" id="KW-0742">SOS response</keyword>
<evidence type="ECO:0000256" key="4">
    <source>
        <dbReference type="ARBA" id="ARBA00022490"/>
    </source>
</evidence>
<dbReference type="HAMAP" id="MF_00365">
    <property type="entry name" value="RecF"/>
    <property type="match status" value="1"/>
</dbReference>
<gene>
    <name evidence="12 15" type="primary">recF</name>
    <name evidence="15" type="ORF">K8U72_09275</name>
</gene>
<dbReference type="GO" id="GO:0005524">
    <property type="term" value="F:ATP binding"/>
    <property type="evidence" value="ECO:0007669"/>
    <property type="project" value="UniProtKB-UniRule"/>
</dbReference>
<protein>
    <recommendedName>
        <fullName evidence="3 12">DNA replication and repair protein RecF</fullName>
    </recommendedName>
</protein>
<dbReference type="PROSITE" id="PS00618">
    <property type="entry name" value="RECF_2"/>
    <property type="match status" value="1"/>
</dbReference>
<dbReference type="Gene3D" id="1.20.1050.90">
    <property type="entry name" value="RecF/RecN/SMC, N-terminal domain"/>
    <property type="match status" value="1"/>
</dbReference>
<reference evidence="15" key="1">
    <citation type="journal article" date="2021" name="PeerJ">
        <title>Extensive microbial diversity within the chicken gut microbiome revealed by metagenomics and culture.</title>
        <authorList>
            <person name="Gilroy R."/>
            <person name="Ravi A."/>
            <person name="Getino M."/>
            <person name="Pursley I."/>
            <person name="Horton D.L."/>
            <person name="Alikhan N.F."/>
            <person name="Baker D."/>
            <person name="Gharbi K."/>
            <person name="Hall N."/>
            <person name="Watson M."/>
            <person name="Adriaenssens E.M."/>
            <person name="Foster-Nyarko E."/>
            <person name="Jarju S."/>
            <person name="Secka A."/>
            <person name="Antonio M."/>
            <person name="Oren A."/>
            <person name="Chaudhuri R.R."/>
            <person name="La Ragione R."/>
            <person name="Hildebrand F."/>
            <person name="Pallen M.J."/>
        </authorList>
    </citation>
    <scope>NUCLEOTIDE SEQUENCE</scope>
    <source>
        <strain evidence="15">CHK124-7917</strain>
    </source>
</reference>
<dbReference type="InterPro" id="IPR042174">
    <property type="entry name" value="RecF_2"/>
</dbReference>
<evidence type="ECO:0000313" key="15">
    <source>
        <dbReference type="EMBL" id="HJF45955.1"/>
    </source>
</evidence>
<dbReference type="Pfam" id="PF02463">
    <property type="entry name" value="SMC_N"/>
    <property type="match status" value="1"/>
</dbReference>
<evidence type="ECO:0000256" key="10">
    <source>
        <dbReference type="ARBA" id="ARBA00023204"/>
    </source>
</evidence>
<dbReference type="InterPro" id="IPR001238">
    <property type="entry name" value="DNA-binding_RecF"/>
</dbReference>
<reference evidence="15" key="2">
    <citation type="submission" date="2021-09" db="EMBL/GenBank/DDBJ databases">
        <authorList>
            <person name="Gilroy R."/>
        </authorList>
    </citation>
    <scope>NUCLEOTIDE SEQUENCE</scope>
    <source>
        <strain evidence="15">CHK124-7917</strain>
    </source>
</reference>
<keyword evidence="10 12" id="KW-0234">DNA repair</keyword>
<dbReference type="PANTHER" id="PTHR32182:SF0">
    <property type="entry name" value="DNA REPLICATION AND REPAIR PROTEIN RECF"/>
    <property type="match status" value="1"/>
</dbReference>
<dbReference type="Proteomes" id="UP000697330">
    <property type="component" value="Unassembled WGS sequence"/>
</dbReference>
<evidence type="ECO:0000256" key="6">
    <source>
        <dbReference type="ARBA" id="ARBA00022741"/>
    </source>
</evidence>
<dbReference type="EMBL" id="DYWQ01000143">
    <property type="protein sequence ID" value="HJF45955.1"/>
    <property type="molecule type" value="Genomic_DNA"/>
</dbReference>
<dbReference type="SUPFAM" id="SSF52540">
    <property type="entry name" value="P-loop containing nucleoside triphosphate hydrolases"/>
    <property type="match status" value="1"/>
</dbReference>
<dbReference type="GO" id="GO:0006302">
    <property type="term" value="P:double-strand break repair"/>
    <property type="evidence" value="ECO:0007669"/>
    <property type="project" value="TreeGrafter"/>
</dbReference>
<accession>A0A921KM15</accession>
<comment type="caution">
    <text evidence="15">The sequence shown here is derived from an EMBL/GenBank/DDBJ whole genome shotgun (WGS) entry which is preliminary data.</text>
</comment>
<keyword evidence="8 12" id="KW-0067">ATP-binding</keyword>
<dbReference type="InterPro" id="IPR027417">
    <property type="entry name" value="P-loop_NTPase"/>
</dbReference>
<dbReference type="NCBIfam" id="TIGR00611">
    <property type="entry name" value="recf"/>
    <property type="match status" value="1"/>
</dbReference>
<organism evidence="15 16">
    <name type="scientific">Thermophilibacter provencensis</name>
    <dbReference type="NCBI Taxonomy" id="1852386"/>
    <lineage>
        <taxon>Bacteria</taxon>
        <taxon>Bacillati</taxon>
        <taxon>Actinomycetota</taxon>
        <taxon>Coriobacteriia</taxon>
        <taxon>Coriobacteriales</taxon>
        <taxon>Atopobiaceae</taxon>
        <taxon>Thermophilibacter</taxon>
    </lineage>
</organism>
<dbReference type="GO" id="GO:0003697">
    <property type="term" value="F:single-stranded DNA binding"/>
    <property type="evidence" value="ECO:0007669"/>
    <property type="project" value="UniProtKB-UniRule"/>
</dbReference>
<evidence type="ECO:0000256" key="12">
    <source>
        <dbReference type="HAMAP-Rule" id="MF_00365"/>
    </source>
</evidence>
<sequence length="363" mass="39891">MGLLVTSLSLADFRSFERLSLSPAPTTTILVGPNAAGKTNTVEALQLLTAGASFRRPRPRDLVREGADSARIDARLEGDGRVLDARCDVVAGRRSFSLNGKRCQASDMPSALMSVLFSPDDLGLVKRGASGRRDELDGFGRQANRGYANVLAAYTRSVEQRNRLLREEFPDENLLEAWDASVSLGGATLLEARLRLFSRLAEKVRAIYEEVSGGEELTCSYESTLGDDVFGMTRDQIRDVFAAALAARRREDLRRQQTCVGPHRDDVTFLIDGRDARSFGSQGQQRCVALALKMAEVELAAEVVGSRPLLLLDDVMSELDERRRNAVVRFAQKGIQTVITTTNLGYFSPELLDASEVVSFRGR</sequence>
<evidence type="ECO:0000256" key="5">
    <source>
        <dbReference type="ARBA" id="ARBA00022705"/>
    </source>
</evidence>
<comment type="similarity">
    <text evidence="2 12 13">Belongs to the RecF family.</text>
</comment>
<evidence type="ECO:0000256" key="13">
    <source>
        <dbReference type="RuleBase" id="RU000578"/>
    </source>
</evidence>
<feature type="binding site" evidence="12">
    <location>
        <begin position="32"/>
        <end position="39"/>
    </location>
    <ligand>
        <name>ATP</name>
        <dbReference type="ChEBI" id="CHEBI:30616"/>
    </ligand>
</feature>
<dbReference type="GO" id="GO:0000731">
    <property type="term" value="P:DNA synthesis involved in DNA repair"/>
    <property type="evidence" value="ECO:0007669"/>
    <property type="project" value="TreeGrafter"/>
</dbReference>
<dbReference type="InterPro" id="IPR018078">
    <property type="entry name" value="DNA-binding_RecF_CS"/>
</dbReference>
<feature type="domain" description="RecF/RecN/SMC N-terminal" evidence="14">
    <location>
        <begin position="5"/>
        <end position="343"/>
    </location>
</feature>
<dbReference type="InterPro" id="IPR003395">
    <property type="entry name" value="RecF/RecN/SMC_N"/>
</dbReference>
<dbReference type="PANTHER" id="PTHR32182">
    <property type="entry name" value="DNA REPLICATION AND REPAIR PROTEIN RECF"/>
    <property type="match status" value="1"/>
</dbReference>
<dbReference type="AlphaFoldDB" id="A0A921KM15"/>
<dbReference type="GO" id="GO:0009432">
    <property type="term" value="P:SOS response"/>
    <property type="evidence" value="ECO:0007669"/>
    <property type="project" value="UniProtKB-UniRule"/>
</dbReference>
<keyword evidence="9 12" id="KW-0238">DNA-binding</keyword>
<evidence type="ECO:0000259" key="14">
    <source>
        <dbReference type="Pfam" id="PF02463"/>
    </source>
</evidence>
<evidence type="ECO:0000313" key="16">
    <source>
        <dbReference type="Proteomes" id="UP000697330"/>
    </source>
</evidence>
<evidence type="ECO:0000256" key="1">
    <source>
        <dbReference type="ARBA" id="ARBA00004496"/>
    </source>
</evidence>